<evidence type="ECO:0000313" key="4">
    <source>
        <dbReference type="EMBL" id="MER9405619.1"/>
    </source>
</evidence>
<dbReference type="RefSeq" id="WP_352558910.1">
    <property type="nucleotide sequence ID" value="NZ_JAMYQB010000012.1"/>
</dbReference>
<dbReference type="PROSITE" id="PS51387">
    <property type="entry name" value="FAD_PCMH"/>
    <property type="match status" value="1"/>
</dbReference>
<dbReference type="InterPro" id="IPR016169">
    <property type="entry name" value="FAD-bd_PCMH_sub2"/>
</dbReference>
<protein>
    <submittedName>
        <fullName evidence="4">Xanthine dehydrogenase family protein subunit M</fullName>
    </submittedName>
</protein>
<dbReference type="InterPro" id="IPR051312">
    <property type="entry name" value="Diverse_Substr_Oxidored"/>
</dbReference>
<dbReference type="InterPro" id="IPR005107">
    <property type="entry name" value="CO_DH_flav_C"/>
</dbReference>
<dbReference type="Gene3D" id="3.30.43.10">
    <property type="entry name" value="Uridine Diphospho-n-acetylenolpyruvylglucosamine Reductase, domain 2"/>
    <property type="match status" value="1"/>
</dbReference>
<proteinExistence type="predicted"/>
<keyword evidence="1" id="KW-0285">Flavoprotein</keyword>
<dbReference type="PANTHER" id="PTHR42659">
    <property type="entry name" value="XANTHINE DEHYDROGENASE SUBUNIT C-RELATED"/>
    <property type="match status" value="1"/>
</dbReference>
<evidence type="ECO:0000259" key="3">
    <source>
        <dbReference type="PROSITE" id="PS51387"/>
    </source>
</evidence>
<dbReference type="InterPro" id="IPR002346">
    <property type="entry name" value="Mopterin_DH_FAD-bd"/>
</dbReference>
<dbReference type="SUPFAM" id="SSF56176">
    <property type="entry name" value="FAD-binding/transporter-associated domain-like"/>
    <property type="match status" value="1"/>
</dbReference>
<keyword evidence="5" id="KW-1185">Reference proteome</keyword>
<dbReference type="SUPFAM" id="SSF55447">
    <property type="entry name" value="CO dehydrogenase flavoprotein C-terminal domain-like"/>
    <property type="match status" value="1"/>
</dbReference>
<dbReference type="InterPro" id="IPR016167">
    <property type="entry name" value="FAD-bd_PCMH_sub1"/>
</dbReference>
<sequence>MRAFTYERAGRAEEAAAAVANQPDAKFISGGTNLLDLMKLDIERPAHLVDISRLPLDRIEETEEGGLRIGAQVRNSDLAAEPRVRSQYPMLSQALLAGASGQIRNKASTAGNLLQRTRCFYFYDRNMPCNKREPGSGCAALQGFNRMHAVLGASEACIAVHPSDMAVAMAGLDARIETLSPGGEARTIPIDDLHRLPGTTPDVETALGHGEMITAVTLPPPPPGRQLYRKVRDRASYAFALVSVAAIVEKSGDRIRSARIAMGGVAAKPWRATAAEQTLSGALVSDGALTEAAEAALAEAVGHGANDFKIPLAKRTVRHTLAAAAAERA</sequence>
<dbReference type="PANTHER" id="PTHR42659:SF5">
    <property type="entry name" value="ALDEHYDE OXIDOREDUCTASE FAD-BINDING SUBUNIT PAOB"/>
    <property type="match status" value="1"/>
</dbReference>
<evidence type="ECO:0000313" key="5">
    <source>
        <dbReference type="Proteomes" id="UP001433071"/>
    </source>
</evidence>
<evidence type="ECO:0000256" key="2">
    <source>
        <dbReference type="ARBA" id="ARBA00022827"/>
    </source>
</evidence>
<comment type="caution">
    <text evidence="4">The sequence shown here is derived from an EMBL/GenBank/DDBJ whole genome shotgun (WGS) entry which is preliminary data.</text>
</comment>
<name>A0ABV1Z1M5_9HYPH</name>
<dbReference type="Gene3D" id="3.30.465.10">
    <property type="match status" value="2"/>
</dbReference>
<dbReference type="InterPro" id="IPR036683">
    <property type="entry name" value="CO_DH_flav_C_dom_sf"/>
</dbReference>
<dbReference type="EMBL" id="JAMYQB010000012">
    <property type="protein sequence ID" value="MER9405619.1"/>
    <property type="molecule type" value="Genomic_DNA"/>
</dbReference>
<dbReference type="Pfam" id="PF00941">
    <property type="entry name" value="FAD_binding_5"/>
    <property type="match status" value="1"/>
</dbReference>
<dbReference type="SMART" id="SM01092">
    <property type="entry name" value="CO_deh_flav_C"/>
    <property type="match status" value="1"/>
</dbReference>
<accession>A0ABV1Z1M5</accession>
<dbReference type="Pfam" id="PF03450">
    <property type="entry name" value="CO_deh_flav_C"/>
    <property type="match status" value="1"/>
</dbReference>
<dbReference type="InterPro" id="IPR036318">
    <property type="entry name" value="FAD-bd_PCMH-like_sf"/>
</dbReference>
<reference evidence="4 5" key="1">
    <citation type="journal article" date="2024" name="Proc. Natl. Acad. Sci. U.S.A.">
        <title>The evolutionary genomics of adaptation to stress in wild rhizobium bacteria.</title>
        <authorList>
            <person name="Kehlet-Delgado H."/>
            <person name="Montoya A.P."/>
            <person name="Jensen K.T."/>
            <person name="Wendlandt C.E."/>
            <person name="Dexheimer C."/>
            <person name="Roberts M."/>
            <person name="Torres Martinez L."/>
            <person name="Friesen M.L."/>
            <person name="Griffitts J.S."/>
            <person name="Porter S.S."/>
        </authorList>
    </citation>
    <scope>NUCLEOTIDE SEQUENCE [LARGE SCALE GENOMIC DNA]</scope>
    <source>
        <strain evidence="4 5">M0641</strain>
    </source>
</reference>
<keyword evidence="2" id="KW-0274">FAD</keyword>
<dbReference type="Proteomes" id="UP001433071">
    <property type="component" value="Unassembled WGS sequence"/>
</dbReference>
<evidence type="ECO:0000256" key="1">
    <source>
        <dbReference type="ARBA" id="ARBA00022630"/>
    </source>
</evidence>
<gene>
    <name evidence="4" type="ORF">NKI36_16425</name>
</gene>
<dbReference type="Gene3D" id="3.30.390.50">
    <property type="entry name" value="CO dehydrogenase flavoprotein, C-terminal domain"/>
    <property type="match status" value="1"/>
</dbReference>
<organism evidence="4 5">
    <name type="scientific">Mesorhizobium caraganae</name>
    <dbReference type="NCBI Taxonomy" id="483206"/>
    <lineage>
        <taxon>Bacteria</taxon>
        <taxon>Pseudomonadati</taxon>
        <taxon>Pseudomonadota</taxon>
        <taxon>Alphaproteobacteria</taxon>
        <taxon>Hyphomicrobiales</taxon>
        <taxon>Phyllobacteriaceae</taxon>
        <taxon>Mesorhizobium</taxon>
    </lineage>
</organism>
<feature type="domain" description="FAD-binding PCMH-type" evidence="3">
    <location>
        <begin position="1"/>
        <end position="223"/>
    </location>
</feature>
<dbReference type="InterPro" id="IPR016166">
    <property type="entry name" value="FAD-bd_PCMH"/>
</dbReference>